<dbReference type="Pfam" id="PF13487">
    <property type="entry name" value="HD_5"/>
    <property type="match status" value="1"/>
</dbReference>
<dbReference type="PROSITE" id="PS51832">
    <property type="entry name" value="HD_GYP"/>
    <property type="match status" value="1"/>
</dbReference>
<evidence type="ECO:0000313" key="3">
    <source>
        <dbReference type="Proteomes" id="UP000318017"/>
    </source>
</evidence>
<evidence type="ECO:0000313" key="2">
    <source>
        <dbReference type="EMBL" id="QDV22309.1"/>
    </source>
</evidence>
<dbReference type="InterPro" id="IPR037522">
    <property type="entry name" value="HD_GYP_dom"/>
</dbReference>
<dbReference type="Gene3D" id="1.10.3210.10">
    <property type="entry name" value="Hypothetical protein af1432"/>
    <property type="match status" value="1"/>
</dbReference>
<keyword evidence="2" id="KW-0378">Hydrolase</keyword>
<name>A0A518G131_9BACT</name>
<dbReference type="RefSeq" id="WP_145073671.1">
    <property type="nucleotide sequence ID" value="NZ_CP036298.1"/>
</dbReference>
<sequence length="421" mass="46562">MERYDVSIDHLRLGTISDADITHSVHGTLLPSGGLLTRAFLQRLRARGISQVSVDATHLGCLTDEGVRLLKQRRDGTQKNRDPGHDSLASFFSDDSPLFARRTNRAGEAYSEERAQRFRQSLENAIGIFEVLGAEVQEVPSSMMAEMCGLPARLAEMLLEDADQSLSVLECDATATPLSNRCSQMSLLAMSTGMELGLSDSELASLGQAGLLHDLGLFLLPPKFRNPTTAYNASDLGIYQSHPYLTLRLLEGVHRISELVRVLILQVHENADGSGFPRNFKSHRLHPLTRILQVVEVYLSLVNPGQGRPALLPHDALTFLLFQCQKGNFSPQVLRAFINQITLFPIGSHVLLNDGQQATVVRRNADQYDQPFVIFNNDARGQPQALAGTELRIVSPLVRDQHSQMRLEKEILASLTLDSLI</sequence>
<dbReference type="CDD" id="cd00077">
    <property type="entry name" value="HDc"/>
    <property type="match status" value="1"/>
</dbReference>
<evidence type="ECO:0000259" key="1">
    <source>
        <dbReference type="PROSITE" id="PS51832"/>
    </source>
</evidence>
<feature type="domain" description="HD-GYP" evidence="1">
    <location>
        <begin position="152"/>
        <end position="353"/>
    </location>
</feature>
<protein>
    <submittedName>
        <fullName evidence="2">Cyclic di-GMP phosphodiesterase response regulator RpfG</fullName>
        <ecNumber evidence="2">3.1.4.52</ecNumber>
    </submittedName>
</protein>
<dbReference type="AlphaFoldDB" id="A0A518G131"/>
<reference evidence="2 3" key="1">
    <citation type="submission" date="2019-02" db="EMBL/GenBank/DDBJ databases">
        <title>Deep-cultivation of Planctomycetes and their phenomic and genomic characterization uncovers novel biology.</title>
        <authorList>
            <person name="Wiegand S."/>
            <person name="Jogler M."/>
            <person name="Boedeker C."/>
            <person name="Pinto D."/>
            <person name="Vollmers J."/>
            <person name="Rivas-Marin E."/>
            <person name="Kohn T."/>
            <person name="Peeters S.H."/>
            <person name="Heuer A."/>
            <person name="Rast P."/>
            <person name="Oberbeckmann S."/>
            <person name="Bunk B."/>
            <person name="Jeske O."/>
            <person name="Meyerdierks A."/>
            <person name="Storesund J.E."/>
            <person name="Kallscheuer N."/>
            <person name="Luecker S."/>
            <person name="Lage O.M."/>
            <person name="Pohl T."/>
            <person name="Merkel B.J."/>
            <person name="Hornburger P."/>
            <person name="Mueller R.-W."/>
            <person name="Bruemmer F."/>
            <person name="Labrenz M."/>
            <person name="Spormann A.M."/>
            <person name="Op den Camp H."/>
            <person name="Overmann J."/>
            <person name="Amann R."/>
            <person name="Jetten M.S.M."/>
            <person name="Mascher T."/>
            <person name="Medema M.H."/>
            <person name="Devos D.P."/>
            <person name="Kaster A.-K."/>
            <person name="Ovreas L."/>
            <person name="Rohde M."/>
            <person name="Galperin M.Y."/>
            <person name="Jogler C."/>
        </authorList>
    </citation>
    <scope>NUCLEOTIDE SEQUENCE [LARGE SCALE GENOMIC DNA]</scope>
    <source>
        <strain evidence="2 3">Q31a</strain>
    </source>
</reference>
<dbReference type="KEGG" id="ahel:Q31a_05930"/>
<dbReference type="EMBL" id="CP036298">
    <property type="protein sequence ID" value="QDV22309.1"/>
    <property type="molecule type" value="Genomic_DNA"/>
</dbReference>
<dbReference type="PANTHER" id="PTHR43155:SF2">
    <property type="entry name" value="CYCLIC DI-GMP PHOSPHODIESTERASE PA4108"/>
    <property type="match status" value="1"/>
</dbReference>
<gene>
    <name evidence="2" type="primary">rpfG_2</name>
    <name evidence="2" type="ORF">Q31a_05930</name>
</gene>
<dbReference type="Proteomes" id="UP000318017">
    <property type="component" value="Chromosome"/>
</dbReference>
<organism evidence="2 3">
    <name type="scientific">Aureliella helgolandensis</name>
    <dbReference type="NCBI Taxonomy" id="2527968"/>
    <lineage>
        <taxon>Bacteria</taxon>
        <taxon>Pseudomonadati</taxon>
        <taxon>Planctomycetota</taxon>
        <taxon>Planctomycetia</taxon>
        <taxon>Pirellulales</taxon>
        <taxon>Pirellulaceae</taxon>
        <taxon>Aureliella</taxon>
    </lineage>
</organism>
<dbReference type="SUPFAM" id="SSF109604">
    <property type="entry name" value="HD-domain/PDEase-like"/>
    <property type="match status" value="1"/>
</dbReference>
<dbReference type="EC" id="3.1.4.52" evidence="2"/>
<dbReference type="GO" id="GO:0071111">
    <property type="term" value="F:cyclic-guanylate-specific phosphodiesterase activity"/>
    <property type="evidence" value="ECO:0007669"/>
    <property type="project" value="UniProtKB-EC"/>
</dbReference>
<keyword evidence="3" id="KW-1185">Reference proteome</keyword>
<accession>A0A518G131</accession>
<proteinExistence type="predicted"/>
<dbReference type="OrthoDB" id="9804747at2"/>
<dbReference type="InterPro" id="IPR003607">
    <property type="entry name" value="HD/PDEase_dom"/>
</dbReference>
<dbReference type="PANTHER" id="PTHR43155">
    <property type="entry name" value="CYCLIC DI-GMP PHOSPHODIESTERASE PA4108-RELATED"/>
    <property type="match status" value="1"/>
</dbReference>